<dbReference type="GO" id="GO:0004181">
    <property type="term" value="F:metallocarboxypeptidase activity"/>
    <property type="evidence" value="ECO:0007669"/>
    <property type="project" value="InterPro"/>
</dbReference>
<dbReference type="PANTHER" id="PTHR11705">
    <property type="entry name" value="PROTEASE FAMILY M14 CARBOXYPEPTIDASE A,B"/>
    <property type="match status" value="1"/>
</dbReference>
<feature type="domain" description="Peptidase M14" evidence="4">
    <location>
        <begin position="22"/>
        <end position="325"/>
    </location>
</feature>
<evidence type="ECO:0000313" key="5">
    <source>
        <dbReference type="EnsemblMetazoa" id="XP_021208436.1"/>
    </source>
</evidence>
<comment type="cofactor">
    <cofactor evidence="1">
        <name>Zn(2+)</name>
        <dbReference type="ChEBI" id="CHEBI:29105"/>
    </cofactor>
</comment>
<dbReference type="GO" id="GO:0005615">
    <property type="term" value="C:extracellular space"/>
    <property type="evidence" value="ECO:0007669"/>
    <property type="project" value="TreeGrafter"/>
</dbReference>
<dbReference type="InterPro" id="IPR000834">
    <property type="entry name" value="Peptidase_M14"/>
</dbReference>
<proteinExistence type="inferred from homology"/>
<comment type="similarity">
    <text evidence="2 3">Belongs to the peptidase M14 family.</text>
</comment>
<accession>A0A8R2DQC1</accession>
<evidence type="ECO:0000256" key="1">
    <source>
        <dbReference type="ARBA" id="ARBA00001947"/>
    </source>
</evidence>
<protein>
    <recommendedName>
        <fullName evidence="4">Peptidase M14 domain-containing protein</fullName>
    </recommendedName>
</protein>
<comment type="caution">
    <text evidence="3">Lacks conserved residue(s) required for the propagation of feature annotation.</text>
</comment>
<dbReference type="GO" id="GO:0008270">
    <property type="term" value="F:zinc ion binding"/>
    <property type="evidence" value="ECO:0007669"/>
    <property type="project" value="InterPro"/>
</dbReference>
<name>A0A8R2DQC1_BOMMO</name>
<organism evidence="5 6">
    <name type="scientific">Bombyx mori</name>
    <name type="common">Silk moth</name>
    <dbReference type="NCBI Taxonomy" id="7091"/>
    <lineage>
        <taxon>Eukaryota</taxon>
        <taxon>Metazoa</taxon>
        <taxon>Ecdysozoa</taxon>
        <taxon>Arthropoda</taxon>
        <taxon>Hexapoda</taxon>
        <taxon>Insecta</taxon>
        <taxon>Pterygota</taxon>
        <taxon>Neoptera</taxon>
        <taxon>Endopterygota</taxon>
        <taxon>Lepidoptera</taxon>
        <taxon>Glossata</taxon>
        <taxon>Ditrysia</taxon>
        <taxon>Bombycoidea</taxon>
        <taxon>Bombycidae</taxon>
        <taxon>Bombycinae</taxon>
        <taxon>Bombyx</taxon>
    </lineage>
</organism>
<dbReference type="Gene3D" id="3.40.630.10">
    <property type="entry name" value="Zn peptidases"/>
    <property type="match status" value="1"/>
</dbReference>
<dbReference type="SMART" id="SM00631">
    <property type="entry name" value="Zn_pept"/>
    <property type="match status" value="1"/>
</dbReference>
<reference evidence="6" key="1">
    <citation type="journal article" date="2008" name="Insect Biochem. Mol. Biol.">
        <title>The genome of a lepidopteran model insect, the silkworm Bombyx mori.</title>
        <authorList>
            <consortium name="International Silkworm Genome Consortium"/>
        </authorList>
    </citation>
    <scope>NUCLEOTIDE SEQUENCE [LARGE SCALE GENOMIC DNA]</scope>
    <source>
        <strain evidence="6">p50T</strain>
    </source>
</reference>
<sequence length="337" mass="38311">MRSCYKKMLDQLLDGDEASCIEDASIGSSAVTVFLKALNNFCGEVINVTSDHTTFEVRNLYEVVINKEVEKAKEDLKPVIIIDAGQQGGKESVMLALYVIEQLVACNDNSEMIEKVKWVVLPSTNPDGMEFARYLMPYWKKNLKPLDDGPRLGVDISRNFDKEWNSCPEVENKFSQIYPGAAAASENETIFIQNALKKYQKNAKIYLSIRRDGHSIAYPYGYSKTAPSNEAKLKRVASEIATRVNQKTNGIYLFVNTSIYELEGKQYCGHSVDYANDLGIPLCFEMRVFLENNNKIISKFHKMPRGFEASLRNGYFSGIRELYNVIVNQKKYPKMFD</sequence>
<keyword evidence="6" id="KW-1185">Reference proteome</keyword>
<dbReference type="Proteomes" id="UP000005204">
    <property type="component" value="Unassembled WGS sequence"/>
</dbReference>
<evidence type="ECO:0000259" key="4">
    <source>
        <dbReference type="PROSITE" id="PS52035"/>
    </source>
</evidence>
<dbReference type="AlphaFoldDB" id="A0A8R2DQC1"/>
<dbReference type="GO" id="GO:0006508">
    <property type="term" value="P:proteolysis"/>
    <property type="evidence" value="ECO:0007669"/>
    <property type="project" value="InterPro"/>
</dbReference>
<dbReference type="PANTHER" id="PTHR11705:SF140">
    <property type="entry name" value="FI02848P-RELATED"/>
    <property type="match status" value="1"/>
</dbReference>
<dbReference type="Pfam" id="PF00246">
    <property type="entry name" value="Peptidase_M14"/>
    <property type="match status" value="1"/>
</dbReference>
<dbReference type="PROSITE" id="PS52035">
    <property type="entry name" value="PEPTIDASE_M14"/>
    <property type="match status" value="1"/>
</dbReference>
<dbReference type="SUPFAM" id="SSF53187">
    <property type="entry name" value="Zn-dependent exopeptidases"/>
    <property type="match status" value="1"/>
</dbReference>
<evidence type="ECO:0000256" key="3">
    <source>
        <dbReference type="PROSITE-ProRule" id="PRU01379"/>
    </source>
</evidence>
<evidence type="ECO:0000313" key="6">
    <source>
        <dbReference type="Proteomes" id="UP000005204"/>
    </source>
</evidence>
<reference evidence="5" key="2">
    <citation type="submission" date="2022-06" db="UniProtKB">
        <authorList>
            <consortium name="EnsemblMetazoa"/>
        </authorList>
    </citation>
    <scope>IDENTIFICATION</scope>
    <source>
        <strain evidence="5">p50T (Dazao)</strain>
    </source>
</reference>
<evidence type="ECO:0000256" key="2">
    <source>
        <dbReference type="ARBA" id="ARBA00005988"/>
    </source>
</evidence>
<dbReference type="EnsemblMetazoa" id="XM_021352761.2">
    <property type="protein sequence ID" value="XP_021208436.1"/>
    <property type="gene ID" value="LOC101744436"/>
</dbReference>